<protein>
    <submittedName>
        <fullName evidence="3">Uncharacterized protein</fullName>
    </submittedName>
</protein>
<evidence type="ECO:0000313" key="4">
    <source>
        <dbReference type="Proteomes" id="UP000245720"/>
    </source>
</evidence>
<feature type="region of interest" description="Disordered" evidence="1">
    <location>
        <begin position="32"/>
        <end position="103"/>
    </location>
</feature>
<dbReference type="Proteomes" id="UP000245720">
    <property type="component" value="Unassembled WGS sequence"/>
</dbReference>
<evidence type="ECO:0000313" key="3">
    <source>
        <dbReference type="EMBL" id="PWJ11843.1"/>
    </source>
</evidence>
<feature type="chain" id="PRO_5038391974" evidence="2">
    <location>
        <begin position="22"/>
        <end position="335"/>
    </location>
</feature>
<comment type="caution">
    <text evidence="3">The sequence shown here is derived from an EMBL/GenBank/DDBJ whole genome shotgun (WGS) entry which is preliminary data.</text>
</comment>
<dbReference type="RefSeq" id="WP_109726868.1">
    <property type="nucleotide sequence ID" value="NZ_QGDI01000008.1"/>
</dbReference>
<evidence type="ECO:0000256" key="1">
    <source>
        <dbReference type="SAM" id="MobiDB-lite"/>
    </source>
</evidence>
<evidence type="ECO:0000256" key="2">
    <source>
        <dbReference type="SAM" id="SignalP"/>
    </source>
</evidence>
<name>A0A315XYB5_RUMFL</name>
<feature type="compositionally biased region" description="Basic and acidic residues" evidence="1">
    <location>
        <begin position="301"/>
        <end position="314"/>
    </location>
</feature>
<dbReference type="EMBL" id="QGDI01000008">
    <property type="protein sequence ID" value="PWJ11843.1"/>
    <property type="molecule type" value="Genomic_DNA"/>
</dbReference>
<feature type="compositionally biased region" description="Acidic residues" evidence="1">
    <location>
        <begin position="43"/>
        <end position="70"/>
    </location>
</feature>
<organism evidence="3 4">
    <name type="scientific">Ruminococcus flavefaciens</name>
    <dbReference type="NCBI Taxonomy" id="1265"/>
    <lineage>
        <taxon>Bacteria</taxon>
        <taxon>Bacillati</taxon>
        <taxon>Bacillota</taxon>
        <taxon>Clostridia</taxon>
        <taxon>Eubacteriales</taxon>
        <taxon>Oscillospiraceae</taxon>
        <taxon>Ruminococcus</taxon>
    </lineage>
</organism>
<sequence>MKNKKQILAAIAAMSVLSSVAGLNTFAANEKTEETAVTVAAEETTEAVEEATEAVEDATEAAPVVEEDGEKPEPPAPPVAPEEDGEKPEPPAAPEEDAEKPAKPIVLDVTDLLDQIRSFIDANKIDILTDDIIENWDNIKKVDVHFDTNEKPEAVETTEDGEVAEKPAKPAGGPTVLNVTDLFNSFRGIIDINDLDFVTDELKDQIENVKDVTVHVHFAKADGEKPEPPVPPVAPEDGEKPEPPAPPVAIEDGEKPEPPAPPVAPEDGEKPEPPAPPVAPADGEKPEPPAPPVAPEAPKGPAHEHLGPKEREALKAAQAEAESATEASAETETAE</sequence>
<feature type="region of interest" description="Disordered" evidence="1">
    <location>
        <begin position="219"/>
        <end position="335"/>
    </location>
</feature>
<feature type="compositionally biased region" description="Low complexity" evidence="1">
    <location>
        <begin position="315"/>
        <end position="335"/>
    </location>
</feature>
<proteinExistence type="predicted"/>
<reference evidence="3 4" key="1">
    <citation type="submission" date="2018-05" db="EMBL/GenBank/DDBJ databases">
        <title>The Hungate 1000. A catalogue of reference genomes from the rumen microbiome.</title>
        <authorList>
            <person name="Kelly W."/>
        </authorList>
    </citation>
    <scope>NUCLEOTIDE SEQUENCE [LARGE SCALE GENOMIC DNA]</scope>
    <source>
        <strain evidence="3 4">SAb67</strain>
    </source>
</reference>
<dbReference type="AlphaFoldDB" id="A0A315XYB5"/>
<feature type="signal peptide" evidence="2">
    <location>
        <begin position="1"/>
        <end position="21"/>
    </location>
</feature>
<gene>
    <name evidence="3" type="ORF">IE37_02107</name>
</gene>
<accession>A0A315XYB5</accession>
<keyword evidence="2" id="KW-0732">Signal</keyword>
<dbReference type="OrthoDB" id="1829132at2"/>
<feature type="region of interest" description="Disordered" evidence="1">
    <location>
        <begin position="153"/>
        <end position="172"/>
    </location>
</feature>